<name>G6Y5T6_9HYPH</name>
<protein>
    <submittedName>
        <fullName evidence="1">Uncharacterized protein</fullName>
    </submittedName>
</protein>
<evidence type="ECO:0000313" key="2">
    <source>
        <dbReference type="Proteomes" id="UP000002949"/>
    </source>
</evidence>
<keyword evidence="2" id="KW-1185">Reference proteome</keyword>
<organism evidence="1 2">
    <name type="scientific">Mesorhizobium amorphae CCNWGS0123</name>
    <dbReference type="NCBI Taxonomy" id="1082933"/>
    <lineage>
        <taxon>Bacteria</taxon>
        <taxon>Pseudomonadati</taxon>
        <taxon>Pseudomonadota</taxon>
        <taxon>Alphaproteobacteria</taxon>
        <taxon>Hyphomicrobiales</taxon>
        <taxon>Phyllobacteriaceae</taxon>
        <taxon>Mesorhizobium</taxon>
    </lineage>
</organism>
<dbReference type="AlphaFoldDB" id="G6Y5T6"/>
<gene>
    <name evidence="1" type="ORF">MEA186_06478</name>
</gene>
<dbReference type="EMBL" id="AGSN01000064">
    <property type="protein sequence ID" value="EHH12912.1"/>
    <property type="molecule type" value="Genomic_DNA"/>
</dbReference>
<reference evidence="1 2" key="1">
    <citation type="journal article" date="2012" name="J. Bacteriol.">
        <title>Draft Genome Sequence of Plant Growth-Promoting Rhizobium Mesorhizobium amorphae, Isolated from Zinc-Lead Mine Tailings.</title>
        <authorList>
            <person name="Hao X."/>
            <person name="Lin Y."/>
            <person name="Johnstone L."/>
            <person name="Baltrus D.A."/>
            <person name="Miller S.J."/>
            <person name="Wei G."/>
            <person name="Rensing C."/>
        </authorList>
    </citation>
    <scope>NUCLEOTIDE SEQUENCE [LARGE SCALE GENOMIC DNA]</scope>
    <source>
        <strain evidence="1 2">CCNWGS0123</strain>
    </source>
</reference>
<proteinExistence type="predicted"/>
<dbReference type="Proteomes" id="UP000002949">
    <property type="component" value="Unassembled WGS sequence"/>
</dbReference>
<accession>G6Y5T6</accession>
<evidence type="ECO:0000313" key="1">
    <source>
        <dbReference type="EMBL" id="EHH12912.1"/>
    </source>
</evidence>
<sequence>MVDDRIQPLGPTAVTSQDTVVEFFVEDAATAKDSVAPKPTRHDGQFYLSTAKRQVCRPAQISALNASALRSSD</sequence>
<dbReference type="KEGG" id="mamo:A6B35_29720"/>